<dbReference type="PIRSF" id="PIRSF024492">
    <property type="entry name" value="UCP024492"/>
    <property type="match status" value="1"/>
</dbReference>
<dbReference type="Pfam" id="PF04343">
    <property type="entry name" value="DUF488"/>
    <property type="match status" value="1"/>
</dbReference>
<name>A0ABW1PTV6_9FLAO</name>
<dbReference type="RefSeq" id="WP_379793380.1">
    <property type="nucleotide sequence ID" value="NZ_JBHSQB010000021.1"/>
</dbReference>
<keyword evidence="2" id="KW-1185">Reference proteome</keyword>
<dbReference type="InterPro" id="IPR014519">
    <property type="entry name" value="UCP024492"/>
</dbReference>
<evidence type="ECO:0000313" key="2">
    <source>
        <dbReference type="Proteomes" id="UP001596287"/>
    </source>
</evidence>
<accession>A0ABW1PTV6</accession>
<organism evidence="1 2">
    <name type="scientific">Flavobacterium qiangtangense</name>
    <dbReference type="NCBI Taxonomy" id="1442595"/>
    <lineage>
        <taxon>Bacteria</taxon>
        <taxon>Pseudomonadati</taxon>
        <taxon>Bacteroidota</taxon>
        <taxon>Flavobacteriia</taxon>
        <taxon>Flavobacteriales</taxon>
        <taxon>Flavobacteriaceae</taxon>
        <taxon>Flavobacterium</taxon>
    </lineage>
</organism>
<protein>
    <submittedName>
        <fullName evidence="1">DUF488 family protein</fullName>
    </submittedName>
</protein>
<reference evidence="2" key="1">
    <citation type="journal article" date="2019" name="Int. J. Syst. Evol. Microbiol.">
        <title>The Global Catalogue of Microorganisms (GCM) 10K type strain sequencing project: providing services to taxonomists for standard genome sequencing and annotation.</title>
        <authorList>
            <consortium name="The Broad Institute Genomics Platform"/>
            <consortium name="The Broad Institute Genome Sequencing Center for Infectious Disease"/>
            <person name="Wu L."/>
            <person name="Ma J."/>
        </authorList>
    </citation>
    <scope>NUCLEOTIDE SEQUENCE [LARGE SCALE GENOMIC DNA]</scope>
    <source>
        <strain evidence="2">CCUG 49679</strain>
    </source>
</reference>
<dbReference type="Proteomes" id="UP001596287">
    <property type="component" value="Unassembled WGS sequence"/>
</dbReference>
<dbReference type="InterPro" id="IPR007438">
    <property type="entry name" value="DUF488"/>
</dbReference>
<dbReference type="PANTHER" id="PTHR39337">
    <property type="entry name" value="BLR5642 PROTEIN"/>
    <property type="match status" value="1"/>
</dbReference>
<comment type="caution">
    <text evidence="1">The sequence shown here is derived from an EMBL/GenBank/DDBJ whole genome shotgun (WGS) entry which is preliminary data.</text>
</comment>
<sequence>MSSEIYTIGYGNRSIQAFIQLLQKYEIQILIDVRTNPFSRFNPDFRSKKLELHLINHNIRYLFLGYELGGKPSDLDCYTNNEVDYQKIQSKEFFTDGIEQVVNINQNELKIALMCAEQSPAHCHRKVLIGDYLQAKNFNIRHIDKDGTILNELF</sequence>
<proteinExistence type="predicted"/>
<gene>
    <name evidence="1" type="ORF">ACFPVY_17090</name>
</gene>
<evidence type="ECO:0000313" key="1">
    <source>
        <dbReference type="EMBL" id="MFC6098366.1"/>
    </source>
</evidence>
<dbReference type="EMBL" id="JBHSQB010000021">
    <property type="protein sequence ID" value="MFC6098366.1"/>
    <property type="molecule type" value="Genomic_DNA"/>
</dbReference>
<dbReference type="PANTHER" id="PTHR39337:SF1">
    <property type="entry name" value="BLR5642 PROTEIN"/>
    <property type="match status" value="1"/>
</dbReference>